<dbReference type="GO" id="GO:0031932">
    <property type="term" value="C:TORC2 complex"/>
    <property type="evidence" value="ECO:0000318"/>
    <property type="project" value="GO_Central"/>
</dbReference>
<reference key="1">
    <citation type="submission" date="2007-01" db="EMBL/GenBank/DDBJ databases">
        <title>The Genome Sequence of Puccinia graminis f. sp. tritici Strain CRL 75-36-700-3.</title>
        <authorList>
            <consortium name="The Broad Institute Genome Sequencing Platform"/>
            <person name="Birren B."/>
            <person name="Lander E."/>
            <person name="Galagan J."/>
            <person name="Nusbaum C."/>
            <person name="Devon K."/>
            <person name="Cuomo C."/>
            <person name="Jaffe D."/>
            <person name="Butler J."/>
            <person name="Alvarez P."/>
            <person name="Gnerre S."/>
            <person name="Grabherr M."/>
            <person name="Mauceli E."/>
            <person name="Brockman W."/>
            <person name="Young S."/>
            <person name="LaButti K."/>
            <person name="Sykes S."/>
            <person name="DeCaprio D."/>
            <person name="Crawford M."/>
            <person name="Koehrsen M."/>
            <person name="Engels R."/>
            <person name="Montgomery P."/>
            <person name="Pearson M."/>
            <person name="Howarth C."/>
            <person name="Larson L."/>
            <person name="White J."/>
            <person name="Zeng Q."/>
            <person name="Kodira C."/>
            <person name="Yandava C."/>
            <person name="Alvarado L."/>
            <person name="O'Leary S."/>
            <person name="Szabo L."/>
            <person name="Dean R."/>
            <person name="Schein J."/>
        </authorList>
    </citation>
    <scope>NUCLEOTIDE SEQUENCE</scope>
    <source>
        <strain>CRL 75-36-700-3</strain>
    </source>
</reference>
<evidence type="ECO:0008006" key="4">
    <source>
        <dbReference type="Google" id="ProtNLM"/>
    </source>
</evidence>
<evidence type="ECO:0000256" key="1">
    <source>
        <dbReference type="SAM" id="MobiDB-lite"/>
    </source>
</evidence>
<feature type="region of interest" description="Disordered" evidence="1">
    <location>
        <begin position="939"/>
        <end position="1056"/>
    </location>
</feature>
<dbReference type="OrthoDB" id="2290221at2759"/>
<dbReference type="AlphaFoldDB" id="E3KYQ8"/>
<sequence length="1137" mass="124709">MSLAVGFTKEPTQRNTCNTTVSLNIRKLKESRKKIRNSDKNQAHYRMAQPIKTRLPTEPTNCTSEATNNNSPQSAITTTSNNNSTSTLQQPTAATATTAATTTTTTTTTTAAAATTTTATTDHQHELSHITTKSNKKQKADRSSTSAETHYITHSATRRSTATTKSHHSSQLYSKLQLTKPTTATTTTNLFTFSRPDFFKRITTTITTSIPTSSTTTPTSSPVTAVNNHQHGQQQQQQQHGQQQQQQHGQQHPSPTTTTTTNRPDEEPSSPRAASIISNNSSSTTNQHHHPPPPPHTTIKNHKKESSISSITGIGLSSIGFLVNSAANLAHSSHHNNNNTSNNNNSSNTMNFSTISSTTKPVIRHITSSSTLASINNNQTLLSLSKPDPSSYPNNLLNSSSSHHNPNPPTESNHNLSGLILKPGDVWSQVILRVIPLFNGEGHKGFIEDLNDFVSQHIHKTIADSPSKSIIKLHSDITELLANGVMILNNKLQPDQLTDERLLVRVFEVWHFFFTGVLPYLEAIFLPLMSDENLLNMIESKNNKVLQERLQQQHLLHQATTNASLFSSSSSSILFRQSNRNNPITQQPKNRSTGSPNARADQEVIQGIDIRKLALIAFREHLIVPIYARLYKLFVMLYDPNALPQSSNSPGSIDSQSSEHMHLKRLQMVGLLCSVQTDDSRQSMMAEFSKLIRLKKANPDLLVKLPSSTTIRNIPPRTASANPNAASPGSNNGTRDVAGTKNPYTRDRSESSSSSHSRASPPQQQTPRQSTSNSTTTTTTTTTNSNLNLHPEEYDDDRPLVNLLDDEIESQHIKGWNKNRDFARRSIRRQLGRNGTAIRRMSRANDENFSQQPLATNSMRRPERVQRNRGNHPSAPRNIEDGTPDSSPAHPNGSPLGGPTSATMTTATFSSQGAGRASFEDEEQSLEYLSDRVYSYYPQTDAKESSQRSRVHGGTTKTGSASSNGSVLSILLPPTSSSTSASASSHHNPRVHNLTGAISTTAKSDELDSPSMSTYPSSHDTTAHPSTSSKLATSINRLNNPSHPSPSQSSQYLPTQPLRPYHHQHLQHHPHHPHQQPHLNLSIEPLKLSHYRSRSSSNLSKESSTILPVNHHQPHQLSHPTLSSSSSSSTGPPTPQF</sequence>
<feature type="compositionally biased region" description="Low complexity" evidence="1">
    <location>
        <begin position="975"/>
        <end position="985"/>
    </location>
</feature>
<dbReference type="HOGENOM" id="CLU_276826_0_0_1"/>
<feature type="compositionally biased region" description="Polar residues" evidence="1">
    <location>
        <begin position="955"/>
        <end position="967"/>
    </location>
</feature>
<feature type="compositionally biased region" description="Low complexity" evidence="1">
    <location>
        <begin position="275"/>
        <end position="286"/>
    </location>
</feature>
<dbReference type="InParanoid" id="E3KYQ8"/>
<feature type="compositionally biased region" description="Polar residues" evidence="1">
    <location>
        <begin position="1010"/>
        <end position="1040"/>
    </location>
</feature>
<feature type="compositionally biased region" description="Low complexity" evidence="1">
    <location>
        <begin position="719"/>
        <end position="733"/>
    </location>
</feature>
<dbReference type="STRING" id="418459.E3KYQ8"/>
<evidence type="ECO:0000313" key="3">
    <source>
        <dbReference type="Proteomes" id="UP000008783"/>
    </source>
</evidence>
<feature type="compositionally biased region" description="Low complexity" evidence="1">
    <location>
        <begin position="229"/>
        <end position="261"/>
    </location>
</feature>
<dbReference type="GO" id="GO:0038203">
    <property type="term" value="P:TORC2 signaling"/>
    <property type="evidence" value="ECO:0000318"/>
    <property type="project" value="GO_Central"/>
</dbReference>
<accession>E3KYQ8</accession>
<proteinExistence type="predicted"/>
<feature type="compositionally biased region" description="Low complexity" evidence="1">
    <location>
        <begin position="153"/>
        <end position="164"/>
    </location>
</feature>
<feature type="compositionally biased region" description="Low complexity" evidence="1">
    <location>
        <begin position="389"/>
        <end position="415"/>
    </location>
</feature>
<evidence type="ECO:0000313" key="2">
    <source>
        <dbReference type="EMBL" id="EFP89454.1"/>
    </source>
</evidence>
<gene>
    <name evidence="2" type="ORF">PGTG_15296</name>
</gene>
<feature type="region of interest" description="Disordered" evidence="1">
    <location>
        <begin position="50"/>
        <end position="174"/>
    </location>
</feature>
<organism evidence="2 3">
    <name type="scientific">Puccinia graminis f. sp. tritici (strain CRL 75-36-700-3 / race SCCL)</name>
    <name type="common">Black stem rust fungus</name>
    <dbReference type="NCBI Taxonomy" id="418459"/>
    <lineage>
        <taxon>Eukaryota</taxon>
        <taxon>Fungi</taxon>
        <taxon>Dikarya</taxon>
        <taxon>Basidiomycota</taxon>
        <taxon>Pucciniomycotina</taxon>
        <taxon>Pucciniomycetes</taxon>
        <taxon>Pucciniales</taxon>
        <taxon>Pucciniaceae</taxon>
        <taxon>Puccinia</taxon>
    </lineage>
</organism>
<feature type="compositionally biased region" description="Low complexity" evidence="1">
    <location>
        <begin position="209"/>
        <end position="222"/>
    </location>
</feature>
<dbReference type="PANTHER" id="PTHR32428">
    <property type="entry name" value="TARGET OF RAPAMYCIN COMPLEX 2 SUBUNIT BIT61-RELATED"/>
    <property type="match status" value="1"/>
</dbReference>
<feature type="compositionally biased region" description="Low complexity" evidence="1">
    <location>
        <begin position="900"/>
        <end position="911"/>
    </location>
</feature>
<protein>
    <recommendedName>
        <fullName evidence="4">Target of rapamycin complex 2 subunit bit61</fullName>
    </recommendedName>
</protein>
<dbReference type="KEGG" id="pgr:PGTG_15296"/>
<dbReference type="PANTHER" id="PTHR32428:SF2">
    <property type="entry name" value="TARGET OF RAPAMYCIN COMPLEX 2 SUBUNIT BIT61-RELATED"/>
    <property type="match status" value="1"/>
</dbReference>
<dbReference type="OMA" id="VELWLFT"/>
<dbReference type="VEuPathDB" id="FungiDB:PGTG_15296"/>
<feature type="compositionally biased region" description="Low complexity" evidence="1">
    <location>
        <begin position="77"/>
        <end position="121"/>
    </location>
</feature>
<feature type="compositionally biased region" description="Polar residues" evidence="1">
    <location>
        <begin position="579"/>
        <end position="596"/>
    </location>
</feature>
<feature type="compositionally biased region" description="Polar residues" evidence="1">
    <location>
        <begin position="58"/>
        <end position="76"/>
    </location>
</feature>
<feature type="compositionally biased region" description="Polar residues" evidence="1">
    <location>
        <begin position="847"/>
        <end position="859"/>
    </location>
</feature>
<feature type="region of interest" description="Disordered" evidence="1">
    <location>
        <begin position="708"/>
        <end position="795"/>
    </location>
</feature>
<dbReference type="Proteomes" id="UP000008783">
    <property type="component" value="Unassembled WGS sequence"/>
</dbReference>
<dbReference type="Pfam" id="PF08539">
    <property type="entry name" value="HbrB"/>
    <property type="match status" value="1"/>
</dbReference>
<name>E3KYQ8_PUCGT</name>
<feature type="region of interest" description="Disordered" evidence="1">
    <location>
        <begin position="579"/>
        <end position="600"/>
    </location>
</feature>
<dbReference type="GeneID" id="10547341"/>
<dbReference type="InterPro" id="IPR013745">
    <property type="entry name" value="Bit61/PRR5"/>
</dbReference>
<dbReference type="eggNOG" id="ENOG502RZ40">
    <property type="taxonomic scope" value="Eukaryota"/>
</dbReference>
<keyword evidence="3" id="KW-1185">Reference proteome</keyword>
<dbReference type="RefSeq" id="XP_003333873.1">
    <property type="nucleotide sequence ID" value="XM_003333825.2"/>
</dbReference>
<reference evidence="3" key="2">
    <citation type="journal article" date="2011" name="Proc. Natl. Acad. Sci. U.S.A.">
        <title>Obligate biotrophy features unraveled by the genomic analysis of rust fungi.</title>
        <authorList>
            <person name="Duplessis S."/>
            <person name="Cuomo C.A."/>
            <person name="Lin Y.-C."/>
            <person name="Aerts A."/>
            <person name="Tisserant E."/>
            <person name="Veneault-Fourrey C."/>
            <person name="Joly D.L."/>
            <person name="Hacquard S."/>
            <person name="Amselem J."/>
            <person name="Cantarel B.L."/>
            <person name="Chiu R."/>
            <person name="Coutinho P.M."/>
            <person name="Feau N."/>
            <person name="Field M."/>
            <person name="Frey P."/>
            <person name="Gelhaye E."/>
            <person name="Goldberg J."/>
            <person name="Grabherr M.G."/>
            <person name="Kodira C.D."/>
            <person name="Kohler A."/>
            <person name="Kuees U."/>
            <person name="Lindquist E.A."/>
            <person name="Lucas S.M."/>
            <person name="Mago R."/>
            <person name="Mauceli E."/>
            <person name="Morin E."/>
            <person name="Murat C."/>
            <person name="Pangilinan J.L."/>
            <person name="Park R."/>
            <person name="Pearson M."/>
            <person name="Quesneville H."/>
            <person name="Rouhier N."/>
            <person name="Sakthikumar S."/>
            <person name="Salamov A.A."/>
            <person name="Schmutz J."/>
            <person name="Selles B."/>
            <person name="Shapiro H."/>
            <person name="Tanguay P."/>
            <person name="Tuskan G.A."/>
            <person name="Henrissat B."/>
            <person name="Van de Peer Y."/>
            <person name="Rouze P."/>
            <person name="Ellis J.G."/>
            <person name="Dodds P.N."/>
            <person name="Schein J.E."/>
            <person name="Zhong S."/>
            <person name="Hamelin R.C."/>
            <person name="Grigoriev I.V."/>
            <person name="Szabo L.J."/>
            <person name="Martin F."/>
        </authorList>
    </citation>
    <scope>NUCLEOTIDE SEQUENCE [LARGE SCALE GENOMIC DNA]</scope>
    <source>
        <strain evidence="3">CRL 75-36-700-3 / race SCCL</strain>
    </source>
</reference>
<feature type="region of interest" description="Disordered" evidence="1">
    <location>
        <begin position="833"/>
        <end position="924"/>
    </location>
</feature>
<feature type="region of interest" description="Disordered" evidence="1">
    <location>
        <begin position="333"/>
        <end position="353"/>
    </location>
</feature>
<feature type="region of interest" description="Disordered" evidence="1">
    <location>
        <begin position="1091"/>
        <end position="1137"/>
    </location>
</feature>
<feature type="region of interest" description="Disordered" evidence="1">
    <location>
        <begin position="209"/>
        <end position="306"/>
    </location>
</feature>
<feature type="compositionally biased region" description="Low complexity" evidence="1">
    <location>
        <begin position="1115"/>
        <end position="1131"/>
    </location>
</feature>
<feature type="compositionally biased region" description="Low complexity" evidence="1">
    <location>
        <begin position="751"/>
        <end position="786"/>
    </location>
</feature>
<feature type="region of interest" description="Disordered" evidence="1">
    <location>
        <begin position="384"/>
        <end position="416"/>
    </location>
</feature>
<feature type="compositionally biased region" description="Low complexity" evidence="1">
    <location>
        <begin position="1094"/>
        <end position="1104"/>
    </location>
</feature>
<dbReference type="EMBL" id="DS178322">
    <property type="protein sequence ID" value="EFP89454.1"/>
    <property type="molecule type" value="Genomic_DNA"/>
</dbReference>
<feature type="compositionally biased region" description="Low complexity" evidence="1">
    <location>
        <begin position="1041"/>
        <end position="1056"/>
    </location>
</feature>